<keyword evidence="3" id="KW-1185">Reference proteome</keyword>
<evidence type="ECO:0000313" key="2">
    <source>
        <dbReference type="EMBL" id="RBP63815.1"/>
    </source>
</evidence>
<sequence length="133" mass="14733">MKNINRILMRIHLFVGIGAFFGGVFGMTSPSGAAFGMPASKYLIGSPFKDFFVPSLFLFVIIGIGNIVGFLFHLRKIKYDNLLSMGLGLILCMWIVIQCIILSNINPLHVIFFVIGAIQILLPISKNRKTKDA</sequence>
<dbReference type="Proteomes" id="UP000253490">
    <property type="component" value="Unassembled WGS sequence"/>
</dbReference>
<accession>A0A366I842</accession>
<reference evidence="2 3" key="1">
    <citation type="submission" date="2018-06" db="EMBL/GenBank/DDBJ databases">
        <title>Genomic Encyclopedia of Type Strains, Phase IV (KMG-IV): sequencing the most valuable type-strain genomes for metagenomic binning, comparative biology and taxonomic classification.</title>
        <authorList>
            <person name="Goeker M."/>
        </authorList>
    </citation>
    <scope>NUCLEOTIDE SEQUENCE [LARGE SCALE GENOMIC DNA]</scope>
    <source>
        <strain evidence="2 3">DSM 22112</strain>
    </source>
</reference>
<dbReference type="OrthoDB" id="1909107at2"/>
<organism evidence="2 3">
    <name type="scientific">Alkalibaculum bacchi</name>
    <dbReference type="NCBI Taxonomy" id="645887"/>
    <lineage>
        <taxon>Bacteria</taxon>
        <taxon>Bacillati</taxon>
        <taxon>Bacillota</taxon>
        <taxon>Clostridia</taxon>
        <taxon>Eubacteriales</taxon>
        <taxon>Eubacteriaceae</taxon>
        <taxon>Alkalibaculum</taxon>
    </lineage>
</organism>
<evidence type="ECO:0000313" key="3">
    <source>
        <dbReference type="Proteomes" id="UP000253490"/>
    </source>
</evidence>
<dbReference type="AlphaFoldDB" id="A0A366I842"/>
<keyword evidence="1" id="KW-0812">Transmembrane</keyword>
<gene>
    <name evidence="2" type="ORF">DES36_10932</name>
</gene>
<dbReference type="RefSeq" id="WP_113920691.1">
    <property type="nucleotide sequence ID" value="NZ_CALNCS010000193.1"/>
</dbReference>
<feature type="transmembrane region" description="Helical" evidence="1">
    <location>
        <begin position="81"/>
        <end position="103"/>
    </location>
</feature>
<feature type="transmembrane region" description="Helical" evidence="1">
    <location>
        <begin position="109"/>
        <end position="125"/>
    </location>
</feature>
<proteinExistence type="predicted"/>
<feature type="transmembrane region" description="Helical" evidence="1">
    <location>
        <begin position="52"/>
        <end position="74"/>
    </location>
</feature>
<protein>
    <submittedName>
        <fullName evidence="2">Uncharacterized protein</fullName>
    </submittedName>
</protein>
<name>A0A366I842_9FIRM</name>
<dbReference type="EMBL" id="QNRX01000009">
    <property type="protein sequence ID" value="RBP63815.1"/>
    <property type="molecule type" value="Genomic_DNA"/>
</dbReference>
<evidence type="ECO:0000256" key="1">
    <source>
        <dbReference type="SAM" id="Phobius"/>
    </source>
</evidence>
<keyword evidence="1" id="KW-0472">Membrane</keyword>
<keyword evidence="1" id="KW-1133">Transmembrane helix</keyword>
<comment type="caution">
    <text evidence="2">The sequence shown here is derived from an EMBL/GenBank/DDBJ whole genome shotgun (WGS) entry which is preliminary data.</text>
</comment>